<name>A0A934W1D7_9BURK</name>
<accession>A0A934W1D7</accession>
<dbReference type="SUPFAM" id="SSF47413">
    <property type="entry name" value="lambda repressor-like DNA-binding domains"/>
    <property type="match status" value="1"/>
</dbReference>
<keyword evidence="3" id="KW-1185">Reference proteome</keyword>
<protein>
    <submittedName>
        <fullName evidence="2">Helix-turn-helix domain-containing protein</fullName>
    </submittedName>
</protein>
<dbReference type="AlphaFoldDB" id="A0A934W1D7"/>
<sequence length="101" mass="10353">MKTVQPTAFPADPFVSSVEVIAKAVRAARTQARVTVSDAALVAHVSIQTLVDVEAGRPGVSIGKILQIADALGVSLFVAPAAQREVVRSQIRGATSSGSGE</sequence>
<dbReference type="InterPro" id="IPR001387">
    <property type="entry name" value="Cro/C1-type_HTH"/>
</dbReference>
<dbReference type="CDD" id="cd00093">
    <property type="entry name" value="HTH_XRE"/>
    <property type="match status" value="1"/>
</dbReference>
<comment type="caution">
    <text evidence="2">The sequence shown here is derived from an EMBL/GenBank/DDBJ whole genome shotgun (WGS) entry which is preliminary data.</text>
</comment>
<evidence type="ECO:0000313" key="2">
    <source>
        <dbReference type="EMBL" id="MBK4735071.1"/>
    </source>
</evidence>
<dbReference type="EMBL" id="JAEPBG010000003">
    <property type="protein sequence ID" value="MBK4735071.1"/>
    <property type="molecule type" value="Genomic_DNA"/>
</dbReference>
<gene>
    <name evidence="2" type="ORF">JJB74_10665</name>
</gene>
<organism evidence="2 3">
    <name type="scientific">Noviherbaspirillum pedocola</name>
    <dbReference type="NCBI Taxonomy" id="2801341"/>
    <lineage>
        <taxon>Bacteria</taxon>
        <taxon>Pseudomonadati</taxon>
        <taxon>Pseudomonadota</taxon>
        <taxon>Betaproteobacteria</taxon>
        <taxon>Burkholderiales</taxon>
        <taxon>Oxalobacteraceae</taxon>
        <taxon>Noviherbaspirillum</taxon>
    </lineage>
</organism>
<dbReference type="Proteomes" id="UP000622890">
    <property type="component" value="Unassembled WGS sequence"/>
</dbReference>
<reference evidence="2" key="1">
    <citation type="submission" date="2021-01" db="EMBL/GenBank/DDBJ databases">
        <title>Genome sequence of strain Noviherbaspirillum sp. DKR-6.</title>
        <authorList>
            <person name="Chaudhary D.K."/>
        </authorList>
    </citation>
    <scope>NUCLEOTIDE SEQUENCE</scope>
    <source>
        <strain evidence="2">DKR-6</strain>
    </source>
</reference>
<dbReference type="PROSITE" id="PS50943">
    <property type="entry name" value="HTH_CROC1"/>
    <property type="match status" value="1"/>
</dbReference>
<evidence type="ECO:0000259" key="1">
    <source>
        <dbReference type="PROSITE" id="PS50943"/>
    </source>
</evidence>
<feature type="domain" description="HTH cro/C1-type" evidence="1">
    <location>
        <begin position="25"/>
        <end position="79"/>
    </location>
</feature>
<dbReference type="Gene3D" id="1.10.260.40">
    <property type="entry name" value="lambda repressor-like DNA-binding domains"/>
    <property type="match status" value="1"/>
</dbReference>
<dbReference type="RefSeq" id="WP_200591828.1">
    <property type="nucleotide sequence ID" value="NZ_JAEPBG010000003.1"/>
</dbReference>
<dbReference type="GO" id="GO:0003677">
    <property type="term" value="F:DNA binding"/>
    <property type="evidence" value="ECO:0007669"/>
    <property type="project" value="InterPro"/>
</dbReference>
<dbReference type="InterPro" id="IPR010982">
    <property type="entry name" value="Lambda_DNA-bd_dom_sf"/>
</dbReference>
<evidence type="ECO:0000313" key="3">
    <source>
        <dbReference type="Proteomes" id="UP000622890"/>
    </source>
</evidence>
<dbReference type="Pfam" id="PF13560">
    <property type="entry name" value="HTH_31"/>
    <property type="match status" value="1"/>
</dbReference>
<proteinExistence type="predicted"/>
<dbReference type="SMART" id="SM00530">
    <property type="entry name" value="HTH_XRE"/>
    <property type="match status" value="1"/>
</dbReference>